<accession>A0A928HHZ1</accession>
<dbReference type="InterPro" id="IPR027417">
    <property type="entry name" value="P-loop_NTPase"/>
</dbReference>
<dbReference type="Pfam" id="PF13671">
    <property type="entry name" value="AAA_33"/>
    <property type="match status" value="1"/>
</dbReference>
<dbReference type="GO" id="GO:0046403">
    <property type="term" value="F:polynucleotide 3'-phosphatase activity"/>
    <property type="evidence" value="ECO:0007669"/>
    <property type="project" value="TreeGrafter"/>
</dbReference>
<keyword evidence="1" id="KW-0067">ATP-binding</keyword>
<dbReference type="PANTHER" id="PTHR12083:SF9">
    <property type="entry name" value="BIFUNCTIONAL POLYNUCLEOTIDE PHOSPHATASE_KINASE"/>
    <property type="match status" value="1"/>
</dbReference>
<organism evidence="1 2">
    <name type="scientific">Candidatus Avelusimicrobium gallicola</name>
    <dbReference type="NCBI Taxonomy" id="2562704"/>
    <lineage>
        <taxon>Bacteria</taxon>
        <taxon>Pseudomonadati</taxon>
        <taxon>Elusimicrobiota</taxon>
        <taxon>Elusimicrobia</taxon>
        <taxon>Elusimicrobiales</taxon>
        <taxon>Elusimicrobiaceae</taxon>
        <taxon>Candidatus Avelusimicrobium</taxon>
    </lineage>
</organism>
<dbReference type="GO" id="GO:0005524">
    <property type="term" value="F:ATP binding"/>
    <property type="evidence" value="ECO:0007669"/>
    <property type="project" value="UniProtKB-KW"/>
</dbReference>
<sequence length="153" mass="17355">MFSKSRKTLFILMGIQASGKSTFAHTVLTNCVYISLDQLNTRNKERIALQNTLQTGRNCVIDNTNPTQKERQKYIDLAQKSGYKTVGIYFRSAVAECSVRNDKRLGKAHVPLKGLLATAKRLEQPTSTEGFDALYYVKIENNEFIISNWDETL</sequence>
<comment type="caution">
    <text evidence="1">The sequence shown here is derived from an EMBL/GenBank/DDBJ whole genome shotgun (WGS) entry which is preliminary data.</text>
</comment>
<dbReference type="GO" id="GO:0006281">
    <property type="term" value="P:DNA repair"/>
    <property type="evidence" value="ECO:0007669"/>
    <property type="project" value="TreeGrafter"/>
</dbReference>
<name>A0A928HHZ1_9BACT</name>
<dbReference type="PIRSF" id="PIRSF037081">
    <property type="entry name" value="P-loop_All4644_prd"/>
    <property type="match status" value="1"/>
</dbReference>
<proteinExistence type="predicted"/>
<dbReference type="AlphaFoldDB" id="A0A928HHZ1"/>
<dbReference type="Gene3D" id="3.40.50.300">
    <property type="entry name" value="P-loop containing nucleotide triphosphate hydrolases"/>
    <property type="match status" value="1"/>
</dbReference>
<dbReference type="InterPro" id="IPR017101">
    <property type="entry name" value="P-loop_ATP/GTP-bd_All4644_prd"/>
</dbReference>
<evidence type="ECO:0000313" key="1">
    <source>
        <dbReference type="EMBL" id="MBE6420537.1"/>
    </source>
</evidence>
<protein>
    <submittedName>
        <fullName evidence="1">ATP-binding protein</fullName>
    </submittedName>
</protein>
<reference evidence="1" key="1">
    <citation type="submission" date="2019-04" db="EMBL/GenBank/DDBJ databases">
        <title>Evolution of Biomass-Degrading Anaerobic Consortia Revealed by Metagenomics.</title>
        <authorList>
            <person name="Peng X."/>
        </authorList>
    </citation>
    <scope>NUCLEOTIDE SEQUENCE</scope>
    <source>
        <strain evidence="1">SIG66</strain>
    </source>
</reference>
<dbReference type="GO" id="GO:0046404">
    <property type="term" value="F:ATP-dependent polydeoxyribonucleotide 5'-hydroxyl-kinase activity"/>
    <property type="evidence" value="ECO:0007669"/>
    <property type="project" value="TreeGrafter"/>
</dbReference>
<dbReference type="GO" id="GO:0003690">
    <property type="term" value="F:double-stranded DNA binding"/>
    <property type="evidence" value="ECO:0007669"/>
    <property type="project" value="TreeGrafter"/>
</dbReference>
<gene>
    <name evidence="1" type="ORF">E7027_00070</name>
</gene>
<keyword evidence="1" id="KW-0547">Nucleotide-binding</keyword>
<evidence type="ECO:0000313" key="2">
    <source>
        <dbReference type="Proteomes" id="UP000725649"/>
    </source>
</evidence>
<dbReference type="PANTHER" id="PTHR12083">
    <property type="entry name" value="BIFUNCTIONAL POLYNUCLEOTIDE PHOSPHATASE/KINASE"/>
    <property type="match status" value="1"/>
</dbReference>
<dbReference type="SUPFAM" id="SSF52540">
    <property type="entry name" value="P-loop containing nucleoside triphosphate hydrolases"/>
    <property type="match status" value="1"/>
</dbReference>
<dbReference type="Proteomes" id="UP000725649">
    <property type="component" value="Unassembled WGS sequence"/>
</dbReference>
<dbReference type="EMBL" id="SUVG01000001">
    <property type="protein sequence ID" value="MBE6420537.1"/>
    <property type="molecule type" value="Genomic_DNA"/>
</dbReference>